<dbReference type="GO" id="GO:0006310">
    <property type="term" value="P:DNA recombination"/>
    <property type="evidence" value="ECO:0007669"/>
    <property type="project" value="UniProtKB-KW"/>
</dbReference>
<evidence type="ECO:0000313" key="3">
    <source>
        <dbReference type="Proteomes" id="UP000194761"/>
    </source>
</evidence>
<proteinExistence type="predicted"/>
<dbReference type="GO" id="GO:0003677">
    <property type="term" value="F:DNA binding"/>
    <property type="evidence" value="ECO:0007669"/>
    <property type="project" value="InterPro"/>
</dbReference>
<accession>A0A243REF3</accession>
<sequence>MDIRVVQVPLGHSRLTTTKRYTHVTEILASEAVARMRRALWDG</sequence>
<dbReference type="Gene3D" id="1.10.443.10">
    <property type="entry name" value="Intergrase catalytic core"/>
    <property type="match status" value="1"/>
</dbReference>
<reference evidence="2 3" key="1">
    <citation type="submission" date="2017-05" db="EMBL/GenBank/DDBJ databases">
        <title>Biotechnological potential of actinobacteria isolated from South African environments.</title>
        <authorList>
            <person name="Le Roes-Hill M."/>
            <person name="Prins A."/>
            <person name="Durrell K.A."/>
        </authorList>
    </citation>
    <scope>NUCLEOTIDE SEQUENCE [LARGE SCALE GENOMIC DNA]</scope>
    <source>
        <strain evidence="2">M26</strain>
    </source>
</reference>
<dbReference type="AlphaFoldDB" id="A0A243REF3"/>
<name>A0A243REF3_9ACTN</name>
<dbReference type="SUPFAM" id="SSF56349">
    <property type="entry name" value="DNA breaking-rejoining enzymes"/>
    <property type="match status" value="1"/>
</dbReference>
<dbReference type="EMBL" id="NGFP01000148">
    <property type="protein sequence ID" value="OUC93105.1"/>
    <property type="molecule type" value="Genomic_DNA"/>
</dbReference>
<dbReference type="Proteomes" id="UP000194761">
    <property type="component" value="Unassembled WGS sequence"/>
</dbReference>
<evidence type="ECO:0000313" key="2">
    <source>
        <dbReference type="EMBL" id="OUC93105.1"/>
    </source>
</evidence>
<keyword evidence="1" id="KW-0233">DNA recombination</keyword>
<dbReference type="GO" id="GO:0015074">
    <property type="term" value="P:DNA integration"/>
    <property type="evidence" value="ECO:0007669"/>
    <property type="project" value="InterPro"/>
</dbReference>
<comment type="caution">
    <text evidence="2">The sequence shown here is derived from an EMBL/GenBank/DDBJ whole genome shotgun (WGS) entry which is preliminary data.</text>
</comment>
<dbReference type="InterPro" id="IPR013762">
    <property type="entry name" value="Integrase-like_cat_sf"/>
</dbReference>
<evidence type="ECO:0000256" key="1">
    <source>
        <dbReference type="ARBA" id="ARBA00023172"/>
    </source>
</evidence>
<protein>
    <recommendedName>
        <fullName evidence="4">Integrase</fullName>
    </recommendedName>
</protein>
<keyword evidence="3" id="KW-1185">Reference proteome</keyword>
<evidence type="ECO:0008006" key="4">
    <source>
        <dbReference type="Google" id="ProtNLM"/>
    </source>
</evidence>
<dbReference type="InterPro" id="IPR011010">
    <property type="entry name" value="DNA_brk_join_enz"/>
</dbReference>
<organism evidence="2 3">
    <name type="scientific">Streptosporangium minutum</name>
    <dbReference type="NCBI Taxonomy" id="569862"/>
    <lineage>
        <taxon>Bacteria</taxon>
        <taxon>Bacillati</taxon>
        <taxon>Actinomycetota</taxon>
        <taxon>Actinomycetes</taxon>
        <taxon>Streptosporangiales</taxon>
        <taxon>Streptosporangiaceae</taxon>
        <taxon>Streptosporangium</taxon>
    </lineage>
</organism>
<gene>
    <name evidence="2" type="ORF">CA984_27435</name>
</gene>